<keyword evidence="2" id="KW-0012">Acyltransferase</keyword>
<dbReference type="CDD" id="cd04301">
    <property type="entry name" value="NAT_SF"/>
    <property type="match status" value="1"/>
</dbReference>
<dbReference type="PANTHER" id="PTHR43877">
    <property type="entry name" value="AMINOALKYLPHOSPHONATE N-ACETYLTRANSFERASE-RELATED-RELATED"/>
    <property type="match status" value="1"/>
</dbReference>
<dbReference type="InterPro" id="IPR050832">
    <property type="entry name" value="Bact_Acetyltransf"/>
</dbReference>
<feature type="domain" description="N-acetyltransferase" evidence="3">
    <location>
        <begin position="3"/>
        <end position="152"/>
    </location>
</feature>
<dbReference type="PROSITE" id="PS51186">
    <property type="entry name" value="GNAT"/>
    <property type="match status" value="1"/>
</dbReference>
<proteinExistence type="predicted"/>
<dbReference type="SUPFAM" id="SSF55729">
    <property type="entry name" value="Acyl-CoA N-acyltransferases (Nat)"/>
    <property type="match status" value="1"/>
</dbReference>
<dbReference type="InterPro" id="IPR000182">
    <property type="entry name" value="GNAT_dom"/>
</dbReference>
<evidence type="ECO:0000259" key="3">
    <source>
        <dbReference type="PROSITE" id="PS51186"/>
    </source>
</evidence>
<evidence type="ECO:0000313" key="4">
    <source>
        <dbReference type="EMBL" id="MCE4556290.1"/>
    </source>
</evidence>
<keyword evidence="5" id="KW-1185">Reference proteome</keyword>
<sequence>MHLQYSTAKPEDAAECISLRARTRQNAISETQLRSIGITEENWAQAVRAGDALGHVCRCEGQLVGYCFGSRLSGEVTVLALLPEFENLGIGKELLSKVMRELVAHGHARLFLACSANPQSRSHGFYRHLGWRFTGTIDAHGDEVLELQCLLHVQGGGAA</sequence>
<evidence type="ECO:0000313" key="5">
    <source>
        <dbReference type="Proteomes" id="UP001200741"/>
    </source>
</evidence>
<reference evidence="4 5" key="1">
    <citation type="submission" date="2021-12" db="EMBL/GenBank/DDBJ databases">
        <title>Genome seq of P8.</title>
        <authorList>
            <person name="Seo T."/>
        </authorList>
    </citation>
    <scope>NUCLEOTIDE SEQUENCE [LARGE SCALE GENOMIC DNA]</scope>
    <source>
        <strain evidence="4 5">P8</strain>
    </source>
</reference>
<dbReference type="PANTHER" id="PTHR43877:SF2">
    <property type="entry name" value="AMINOALKYLPHOSPHONATE N-ACETYLTRANSFERASE-RELATED"/>
    <property type="match status" value="1"/>
</dbReference>
<keyword evidence="1" id="KW-0808">Transferase</keyword>
<dbReference type="Proteomes" id="UP001200741">
    <property type="component" value="Unassembled WGS sequence"/>
</dbReference>
<comment type="caution">
    <text evidence="4">The sequence shown here is derived from an EMBL/GenBank/DDBJ whole genome shotgun (WGS) entry which is preliminary data.</text>
</comment>
<dbReference type="Gene3D" id="3.40.630.30">
    <property type="match status" value="1"/>
</dbReference>
<dbReference type="InterPro" id="IPR016181">
    <property type="entry name" value="Acyl_CoA_acyltransferase"/>
</dbReference>
<accession>A0ABS8Y2X0</accession>
<dbReference type="EMBL" id="JAJTWU010000007">
    <property type="protein sequence ID" value="MCE4556290.1"/>
    <property type="molecule type" value="Genomic_DNA"/>
</dbReference>
<evidence type="ECO:0000256" key="2">
    <source>
        <dbReference type="ARBA" id="ARBA00023315"/>
    </source>
</evidence>
<protein>
    <submittedName>
        <fullName evidence="4">GNAT family N-acetyltransferase</fullName>
    </submittedName>
</protein>
<name>A0ABS8Y2X0_9BURK</name>
<gene>
    <name evidence="4" type="ORF">LXT13_18000</name>
</gene>
<organism evidence="4 5">
    <name type="scientific">Pelomonas cellulosilytica</name>
    <dbReference type="NCBI Taxonomy" id="2906762"/>
    <lineage>
        <taxon>Bacteria</taxon>
        <taxon>Pseudomonadati</taxon>
        <taxon>Pseudomonadota</taxon>
        <taxon>Betaproteobacteria</taxon>
        <taxon>Burkholderiales</taxon>
        <taxon>Sphaerotilaceae</taxon>
        <taxon>Roseateles</taxon>
    </lineage>
</organism>
<evidence type="ECO:0000256" key="1">
    <source>
        <dbReference type="ARBA" id="ARBA00022679"/>
    </source>
</evidence>
<dbReference type="Pfam" id="PF00583">
    <property type="entry name" value="Acetyltransf_1"/>
    <property type="match status" value="1"/>
</dbReference>